<protein>
    <submittedName>
        <fullName evidence="1">Uncharacterized protein</fullName>
    </submittedName>
</protein>
<dbReference type="EMBL" id="GBXM01066456">
    <property type="protein sequence ID" value="JAH42121.1"/>
    <property type="molecule type" value="Transcribed_RNA"/>
</dbReference>
<reference evidence="1" key="1">
    <citation type="submission" date="2014-11" db="EMBL/GenBank/DDBJ databases">
        <authorList>
            <person name="Amaro Gonzalez C."/>
        </authorList>
    </citation>
    <scope>NUCLEOTIDE SEQUENCE</scope>
</reference>
<name>A0A0E9SLB6_ANGAN</name>
<proteinExistence type="predicted"/>
<organism evidence="1">
    <name type="scientific">Anguilla anguilla</name>
    <name type="common">European freshwater eel</name>
    <name type="synonym">Muraena anguilla</name>
    <dbReference type="NCBI Taxonomy" id="7936"/>
    <lineage>
        <taxon>Eukaryota</taxon>
        <taxon>Metazoa</taxon>
        <taxon>Chordata</taxon>
        <taxon>Craniata</taxon>
        <taxon>Vertebrata</taxon>
        <taxon>Euteleostomi</taxon>
        <taxon>Actinopterygii</taxon>
        <taxon>Neopterygii</taxon>
        <taxon>Teleostei</taxon>
        <taxon>Anguilliformes</taxon>
        <taxon>Anguillidae</taxon>
        <taxon>Anguilla</taxon>
    </lineage>
</organism>
<sequence length="22" mass="2676">MYTSTHLHIQQRACLCSYTQKY</sequence>
<accession>A0A0E9SLB6</accession>
<evidence type="ECO:0000313" key="1">
    <source>
        <dbReference type="EMBL" id="JAH42121.1"/>
    </source>
</evidence>
<dbReference type="AlphaFoldDB" id="A0A0E9SLB6"/>
<reference evidence="1" key="2">
    <citation type="journal article" date="2015" name="Fish Shellfish Immunol.">
        <title>Early steps in the European eel (Anguilla anguilla)-Vibrio vulnificus interaction in the gills: Role of the RtxA13 toxin.</title>
        <authorList>
            <person name="Callol A."/>
            <person name="Pajuelo D."/>
            <person name="Ebbesson L."/>
            <person name="Teles M."/>
            <person name="MacKenzie S."/>
            <person name="Amaro C."/>
        </authorList>
    </citation>
    <scope>NUCLEOTIDE SEQUENCE</scope>
</reference>